<dbReference type="Ensembl" id="ENSCSET00000015698.1">
    <property type="protein sequence ID" value="ENSCSEP00000015515.1"/>
    <property type="gene ID" value="ENSCSEG00000009968.1"/>
</dbReference>
<dbReference type="Proteomes" id="UP000265120">
    <property type="component" value="Chromosome 13"/>
</dbReference>
<feature type="transmembrane region" description="Helical" evidence="2">
    <location>
        <begin position="275"/>
        <end position="294"/>
    </location>
</feature>
<evidence type="ECO:0000313" key="4">
    <source>
        <dbReference type="Proteomes" id="UP000265120"/>
    </source>
</evidence>
<protein>
    <submittedName>
        <fullName evidence="3">5-azacytidine induced 2</fullName>
    </submittedName>
</protein>
<dbReference type="AlphaFoldDB" id="A0A3P8VST7"/>
<proteinExistence type="predicted"/>
<keyword evidence="2" id="KW-0472">Membrane</keyword>
<sequence length="305" mass="34916">MEPLAVDDDICILKHETAFTTTSESPVSVCAGDESVASHFALVTAYEDIKKRLRDTERENTLLRKRVKQLEDKLFRPDAPPSEGPQYVNKAFSAYRGIYIEKEDLQMELNKLKKEKSESEKLLTEQLQAKELELLQLKTEMETSQVMKSLNSPQDYWQVDRVSTELKIHKLQEELEKVTLENNRLLEKSGEEPQGLNGPDLDLTCDTKYNASEKNMQQTCQALHREFSRLCSGLKHQSGLIRKLKPLINETRQDKTAWGEPAPSFMPTVQNFHRLLFTCCEIIPIILFLGGGVVEITQKCTSRQN</sequence>
<accession>A0A3P8VST7</accession>
<feature type="coiled-coil region" evidence="1">
    <location>
        <begin position="46"/>
        <end position="188"/>
    </location>
</feature>
<keyword evidence="2" id="KW-1133">Transmembrane helix</keyword>
<dbReference type="PANTHER" id="PTHR14432:SF6">
    <property type="entry name" value="5-AZACYTIDINE-INDUCED PROTEIN 2"/>
    <property type="match status" value="1"/>
</dbReference>
<evidence type="ECO:0000313" key="3">
    <source>
        <dbReference type="Ensembl" id="ENSCSEP00000015515.1"/>
    </source>
</evidence>
<reference evidence="3 4" key="1">
    <citation type="journal article" date="2014" name="Nat. Genet.">
        <title>Whole-genome sequence of a flatfish provides insights into ZW sex chromosome evolution and adaptation to a benthic lifestyle.</title>
        <authorList>
            <person name="Chen S."/>
            <person name="Zhang G."/>
            <person name="Shao C."/>
            <person name="Huang Q."/>
            <person name="Liu G."/>
            <person name="Zhang P."/>
            <person name="Song W."/>
            <person name="An N."/>
            <person name="Chalopin D."/>
            <person name="Volff J.N."/>
            <person name="Hong Y."/>
            <person name="Li Q."/>
            <person name="Sha Z."/>
            <person name="Zhou H."/>
            <person name="Xie M."/>
            <person name="Yu Q."/>
            <person name="Liu Y."/>
            <person name="Xiang H."/>
            <person name="Wang N."/>
            <person name="Wu K."/>
            <person name="Yang C."/>
            <person name="Zhou Q."/>
            <person name="Liao X."/>
            <person name="Yang L."/>
            <person name="Hu Q."/>
            <person name="Zhang J."/>
            <person name="Meng L."/>
            <person name="Jin L."/>
            <person name="Tian Y."/>
            <person name="Lian J."/>
            <person name="Yang J."/>
            <person name="Miao G."/>
            <person name="Liu S."/>
            <person name="Liang Z."/>
            <person name="Yan F."/>
            <person name="Li Y."/>
            <person name="Sun B."/>
            <person name="Zhang H."/>
            <person name="Zhang J."/>
            <person name="Zhu Y."/>
            <person name="Du M."/>
            <person name="Zhao Y."/>
            <person name="Schartl M."/>
            <person name="Tang Q."/>
            <person name="Wang J."/>
        </authorList>
    </citation>
    <scope>NUCLEOTIDE SEQUENCE</scope>
</reference>
<reference evidence="3" key="3">
    <citation type="submission" date="2025-09" db="UniProtKB">
        <authorList>
            <consortium name="Ensembl"/>
        </authorList>
    </citation>
    <scope>IDENTIFICATION</scope>
</reference>
<dbReference type="GeneTree" id="ENSGT00940000153704"/>
<dbReference type="GO" id="GO:0005737">
    <property type="term" value="C:cytoplasm"/>
    <property type="evidence" value="ECO:0007669"/>
    <property type="project" value="TreeGrafter"/>
</dbReference>
<organism evidence="3 4">
    <name type="scientific">Cynoglossus semilaevis</name>
    <name type="common">Tongue sole</name>
    <dbReference type="NCBI Taxonomy" id="244447"/>
    <lineage>
        <taxon>Eukaryota</taxon>
        <taxon>Metazoa</taxon>
        <taxon>Chordata</taxon>
        <taxon>Craniata</taxon>
        <taxon>Vertebrata</taxon>
        <taxon>Euteleostomi</taxon>
        <taxon>Actinopterygii</taxon>
        <taxon>Neopterygii</taxon>
        <taxon>Teleostei</taxon>
        <taxon>Neoteleostei</taxon>
        <taxon>Acanthomorphata</taxon>
        <taxon>Carangaria</taxon>
        <taxon>Pleuronectiformes</taxon>
        <taxon>Pleuronectoidei</taxon>
        <taxon>Cynoglossidae</taxon>
        <taxon>Cynoglossinae</taxon>
        <taxon>Cynoglossus</taxon>
    </lineage>
</organism>
<evidence type="ECO:0000256" key="2">
    <source>
        <dbReference type="SAM" id="Phobius"/>
    </source>
</evidence>
<dbReference type="PANTHER" id="PTHR14432">
    <property type="entry name" value="PROSAPIP2 PROTEIN/5-AZACYTIDINE INDUCED GENE 2"/>
    <property type="match status" value="1"/>
</dbReference>
<keyword evidence="1" id="KW-0175">Coiled coil</keyword>
<dbReference type="InterPro" id="IPR051891">
    <property type="entry name" value="TBK1-IKBKE_adapters"/>
</dbReference>
<keyword evidence="2" id="KW-0812">Transmembrane</keyword>
<evidence type="ECO:0000256" key="1">
    <source>
        <dbReference type="SAM" id="Coils"/>
    </source>
</evidence>
<name>A0A3P8VST7_CYNSE</name>
<keyword evidence="4" id="KW-1185">Reference proteome</keyword>
<reference evidence="3" key="2">
    <citation type="submission" date="2025-08" db="UniProtKB">
        <authorList>
            <consortium name="Ensembl"/>
        </authorList>
    </citation>
    <scope>IDENTIFICATION</scope>
</reference>